<dbReference type="AlphaFoldDB" id="M8BF22"/>
<dbReference type="EnsemblPlants" id="EMT23545">
    <property type="protein sequence ID" value="EMT23545"/>
    <property type="gene ID" value="F775_43352"/>
</dbReference>
<evidence type="ECO:0000313" key="1">
    <source>
        <dbReference type="EnsemblPlants" id="EMT23545"/>
    </source>
</evidence>
<reference evidence="1" key="1">
    <citation type="submission" date="2015-06" db="UniProtKB">
        <authorList>
            <consortium name="EnsemblPlants"/>
        </authorList>
    </citation>
    <scope>IDENTIFICATION</scope>
</reference>
<protein>
    <submittedName>
        <fullName evidence="1">Uncharacterized protein</fullName>
    </submittedName>
</protein>
<name>M8BF22_AEGTA</name>
<proteinExistence type="predicted"/>
<accession>M8BF22</accession>
<organism evidence="1">
    <name type="scientific">Aegilops tauschii</name>
    <name type="common">Tausch's goatgrass</name>
    <name type="synonym">Aegilops squarrosa</name>
    <dbReference type="NCBI Taxonomy" id="37682"/>
    <lineage>
        <taxon>Eukaryota</taxon>
        <taxon>Viridiplantae</taxon>
        <taxon>Streptophyta</taxon>
        <taxon>Embryophyta</taxon>
        <taxon>Tracheophyta</taxon>
        <taxon>Spermatophyta</taxon>
        <taxon>Magnoliopsida</taxon>
        <taxon>Liliopsida</taxon>
        <taxon>Poales</taxon>
        <taxon>Poaceae</taxon>
        <taxon>BOP clade</taxon>
        <taxon>Pooideae</taxon>
        <taxon>Triticodae</taxon>
        <taxon>Triticeae</taxon>
        <taxon>Triticinae</taxon>
        <taxon>Aegilops</taxon>
    </lineage>
</organism>
<sequence>MAKLTKIRLSQEKIARLAYLAFPKEAMDDGVIRHHIGSAAQLRHPVKQHVESLICPLCAAEALEKSANLNDACLKSRPEETAEESKRQIEAVCAAATVHEDAVGVGRWVRHTSAGALGYAAEEVDCECRAIAARRGRRSAGEGGEKVVEGALQDRIALPQQFVEQVMCVLRGEVAGARTLRGGGEGGVGIPAA</sequence>